<evidence type="ECO:0000313" key="3">
    <source>
        <dbReference type="EMBL" id="CAL1153356.1"/>
    </source>
</evidence>
<organism evidence="2">
    <name type="scientific">Cladocopium goreaui</name>
    <dbReference type="NCBI Taxonomy" id="2562237"/>
    <lineage>
        <taxon>Eukaryota</taxon>
        <taxon>Sar</taxon>
        <taxon>Alveolata</taxon>
        <taxon>Dinophyceae</taxon>
        <taxon>Suessiales</taxon>
        <taxon>Symbiodiniaceae</taxon>
        <taxon>Cladocopium</taxon>
    </lineage>
</organism>
<dbReference type="OrthoDB" id="10515236at2759"/>
<dbReference type="Proteomes" id="UP001152797">
    <property type="component" value="Unassembled WGS sequence"/>
</dbReference>
<proteinExistence type="predicted"/>
<keyword evidence="1" id="KW-0175">Coiled coil</keyword>
<dbReference type="EMBL" id="CAMXCT010002709">
    <property type="protein sequence ID" value="CAI3999981.1"/>
    <property type="molecule type" value="Genomic_DNA"/>
</dbReference>
<feature type="coiled-coil region" evidence="1">
    <location>
        <begin position="129"/>
        <end position="241"/>
    </location>
</feature>
<dbReference type="AlphaFoldDB" id="A0A9P1G568"/>
<dbReference type="EMBL" id="CAMXCT020002709">
    <property type="protein sequence ID" value="CAL1153356.1"/>
    <property type="molecule type" value="Genomic_DNA"/>
</dbReference>
<keyword evidence="4" id="KW-1185">Reference proteome</keyword>
<comment type="caution">
    <text evidence="2">The sequence shown here is derived from an EMBL/GenBank/DDBJ whole genome shotgun (WGS) entry which is preliminary data.</text>
</comment>
<reference evidence="2" key="1">
    <citation type="submission" date="2022-10" db="EMBL/GenBank/DDBJ databases">
        <authorList>
            <person name="Chen Y."/>
            <person name="Dougan E. K."/>
            <person name="Chan C."/>
            <person name="Rhodes N."/>
            <person name="Thang M."/>
        </authorList>
    </citation>
    <scope>NUCLEOTIDE SEQUENCE</scope>
</reference>
<evidence type="ECO:0000313" key="4">
    <source>
        <dbReference type="Proteomes" id="UP001152797"/>
    </source>
</evidence>
<sequence length="330" mass="37556">MVEPCARPYSAQVRRFDAEASKRTSSAVRPLSARLEGWSAPSKNSGIAEVLATSCRELKAELPPELRCPEAAILQLAPGTKLRNCRSNSCCWRWVATRLLDECVSATGRATEMRRVLEEELGDSILQQFLNLETEHEVLQARLNEERHELGTERALRSSLEEQLADMQVQLKEAQEHAATMDSAARRAISAKHKEEATVKDLREELERLMRNSPEVLRRRTAQAEAEVERIRAETEKITEKHKKDMLDERDQKTKLFIKLKELQVELWSLGIRDFGHGLYGSYIMLYHVSVCYLRAAAPAADPGRSGKEAKLAARPFCYVHRCEIYLIDI</sequence>
<name>A0A9P1G568_9DINO</name>
<accession>A0A9P1G568</accession>
<evidence type="ECO:0000256" key="1">
    <source>
        <dbReference type="SAM" id="Coils"/>
    </source>
</evidence>
<evidence type="ECO:0000313" key="2">
    <source>
        <dbReference type="EMBL" id="CAI3999981.1"/>
    </source>
</evidence>
<dbReference type="Gene3D" id="1.20.5.340">
    <property type="match status" value="1"/>
</dbReference>
<gene>
    <name evidence="2" type="ORF">C1SCF055_LOCUS26137</name>
</gene>
<dbReference type="EMBL" id="CAMXCT030002709">
    <property type="protein sequence ID" value="CAL4787293.1"/>
    <property type="molecule type" value="Genomic_DNA"/>
</dbReference>
<reference evidence="3" key="2">
    <citation type="submission" date="2024-04" db="EMBL/GenBank/DDBJ databases">
        <authorList>
            <person name="Chen Y."/>
            <person name="Shah S."/>
            <person name="Dougan E. K."/>
            <person name="Thang M."/>
            <person name="Chan C."/>
        </authorList>
    </citation>
    <scope>NUCLEOTIDE SEQUENCE [LARGE SCALE GENOMIC DNA]</scope>
</reference>
<protein>
    <submittedName>
        <fullName evidence="2">Uncharacterized protein</fullName>
    </submittedName>
</protein>